<dbReference type="STRING" id="1077348.A0A2G8SL31"/>
<name>A0A2G8SL31_9APHY</name>
<accession>A0A2G8SL31</accession>
<dbReference type="EMBL" id="AYKW01000005">
    <property type="protein sequence ID" value="PIL34475.1"/>
    <property type="molecule type" value="Genomic_DNA"/>
</dbReference>
<reference evidence="3 4" key="1">
    <citation type="journal article" date="2015" name="Sci. Rep.">
        <title>Chromosome-level genome map provides insights into diverse defense mechanisms in the medicinal fungus Ganoderma sinense.</title>
        <authorList>
            <person name="Zhu Y."/>
            <person name="Xu J."/>
            <person name="Sun C."/>
            <person name="Zhou S."/>
            <person name="Xu H."/>
            <person name="Nelson D.R."/>
            <person name="Qian J."/>
            <person name="Song J."/>
            <person name="Luo H."/>
            <person name="Xiang L."/>
            <person name="Li Y."/>
            <person name="Xu Z."/>
            <person name="Ji A."/>
            <person name="Wang L."/>
            <person name="Lu S."/>
            <person name="Hayward A."/>
            <person name="Sun W."/>
            <person name="Li X."/>
            <person name="Schwartz D.C."/>
            <person name="Wang Y."/>
            <person name="Chen S."/>
        </authorList>
    </citation>
    <scope>NUCLEOTIDE SEQUENCE [LARGE SCALE GENOMIC DNA]</scope>
    <source>
        <strain evidence="3 4">ZZ0214-1</strain>
    </source>
</reference>
<sequence length="296" mass="33390">MPYDSVEYEKLLDNVDSLDVRKDTVPAYLVEYAARIDMSPDIPRKTRSTPISPLVVWLASAVLLVGCIDLLALAYVWRISGTVFQDKDFAAATLEYADPYIGLTELYASGKVNSSPIDPILVRPRVSAQVYVDQPTKLAPRGERDYWHETWGMLSPNERHLHVTPNVHTIVQFRAIDFGMEDCRLVFTLPPLGVPLEDRASFAMNPASRFDVFRLAAARPLDVKSLSYRSRPKRAERVATLQARVDGETEIHRFPCKRGSLHVFEVACAEGEECMVDVWSSQNTTYGVNVYQHQTV</sequence>
<dbReference type="Pfam" id="PF09792">
    <property type="entry name" value="But2"/>
    <property type="match status" value="1"/>
</dbReference>
<feature type="transmembrane region" description="Helical" evidence="1">
    <location>
        <begin position="54"/>
        <end position="77"/>
    </location>
</feature>
<evidence type="ECO:0000256" key="1">
    <source>
        <dbReference type="SAM" id="Phobius"/>
    </source>
</evidence>
<proteinExistence type="predicted"/>
<dbReference type="OrthoDB" id="61113at2759"/>
<evidence type="ECO:0000313" key="3">
    <source>
        <dbReference type="EMBL" id="PIL34475.1"/>
    </source>
</evidence>
<evidence type="ECO:0000313" key="4">
    <source>
        <dbReference type="Proteomes" id="UP000230002"/>
    </source>
</evidence>
<protein>
    <recommendedName>
        <fullName evidence="2">Ubiquitin 3 binding protein But2 C-terminal domain-containing protein</fullName>
    </recommendedName>
</protein>
<keyword evidence="1" id="KW-1133">Transmembrane helix</keyword>
<keyword evidence="1" id="KW-0472">Membrane</keyword>
<keyword evidence="4" id="KW-1185">Reference proteome</keyword>
<dbReference type="Proteomes" id="UP000230002">
    <property type="component" value="Unassembled WGS sequence"/>
</dbReference>
<gene>
    <name evidence="3" type="ORF">GSI_03252</name>
</gene>
<evidence type="ECO:0000259" key="2">
    <source>
        <dbReference type="Pfam" id="PF09792"/>
    </source>
</evidence>
<feature type="domain" description="Ubiquitin 3 binding protein But2 C-terminal" evidence="2">
    <location>
        <begin position="162"/>
        <end position="269"/>
    </location>
</feature>
<comment type="caution">
    <text evidence="3">The sequence shown here is derived from an EMBL/GenBank/DDBJ whole genome shotgun (WGS) entry which is preliminary data.</text>
</comment>
<dbReference type="AlphaFoldDB" id="A0A2G8SL31"/>
<organism evidence="3 4">
    <name type="scientific">Ganoderma sinense ZZ0214-1</name>
    <dbReference type="NCBI Taxonomy" id="1077348"/>
    <lineage>
        <taxon>Eukaryota</taxon>
        <taxon>Fungi</taxon>
        <taxon>Dikarya</taxon>
        <taxon>Basidiomycota</taxon>
        <taxon>Agaricomycotina</taxon>
        <taxon>Agaricomycetes</taxon>
        <taxon>Polyporales</taxon>
        <taxon>Polyporaceae</taxon>
        <taxon>Ganoderma</taxon>
    </lineage>
</organism>
<dbReference type="InterPro" id="IPR018620">
    <property type="entry name" value="Ubiquitin3-bd_protein_But2_C"/>
</dbReference>
<keyword evidence="1" id="KW-0812">Transmembrane</keyword>